<dbReference type="STRING" id="1317117.ATO7_10652"/>
<dbReference type="GO" id="GO:0007165">
    <property type="term" value="P:signal transduction"/>
    <property type="evidence" value="ECO:0007669"/>
    <property type="project" value="InterPro"/>
</dbReference>
<proteinExistence type="predicted"/>
<organism evidence="2 3">
    <name type="scientific">Oceanococcus atlanticus</name>
    <dbReference type="NCBI Taxonomy" id="1317117"/>
    <lineage>
        <taxon>Bacteria</taxon>
        <taxon>Pseudomonadati</taxon>
        <taxon>Pseudomonadota</taxon>
        <taxon>Gammaproteobacteria</taxon>
        <taxon>Chromatiales</taxon>
        <taxon>Oceanococcaceae</taxon>
        <taxon>Oceanococcus</taxon>
    </lineage>
</organism>
<evidence type="ECO:0000313" key="2">
    <source>
        <dbReference type="EMBL" id="ORE87496.1"/>
    </source>
</evidence>
<dbReference type="Gene3D" id="2.40.50.180">
    <property type="entry name" value="CheA-289, Domain 4"/>
    <property type="match status" value="1"/>
</dbReference>
<evidence type="ECO:0000259" key="1">
    <source>
        <dbReference type="PROSITE" id="PS50851"/>
    </source>
</evidence>
<dbReference type="PROSITE" id="PS50851">
    <property type="entry name" value="CHEW"/>
    <property type="match status" value="1"/>
</dbReference>
<dbReference type="SMART" id="SM00260">
    <property type="entry name" value="CheW"/>
    <property type="match status" value="1"/>
</dbReference>
<keyword evidence="3" id="KW-1185">Reference proteome</keyword>
<sequence>MLSSDVQELRALADQPFRLLVELDQRLQTRFTDVGGTDASDAWVGLGFRLGEFSLLAPQREIREVITVPAYSRVPNAKSWLLGIANVRGSLLPLIDLRQLLDGEPSVVSRSSRFMVLNSEEIPAGFLVDSVSGYRRFASHEQRNDLVTKQSANWQEFLLGSFVRDQQAYLVFSFMKLALADVFQNASA</sequence>
<feature type="domain" description="CheW-like" evidence="1">
    <location>
        <begin position="42"/>
        <end position="183"/>
    </location>
</feature>
<dbReference type="InterPro" id="IPR039315">
    <property type="entry name" value="CheW"/>
</dbReference>
<protein>
    <submittedName>
        <fullName evidence="2">Twitching motility protein PilI</fullName>
    </submittedName>
</protein>
<dbReference type="OrthoDB" id="5298045at2"/>
<gene>
    <name evidence="2" type="ORF">ATO7_10652</name>
</gene>
<dbReference type="InterPro" id="IPR002545">
    <property type="entry name" value="CheW-lke_dom"/>
</dbReference>
<evidence type="ECO:0000313" key="3">
    <source>
        <dbReference type="Proteomes" id="UP000192342"/>
    </source>
</evidence>
<name>A0A1Y1SES6_9GAMM</name>
<dbReference type="RefSeq" id="WP_083561725.1">
    <property type="nucleotide sequence ID" value="NZ_AQQV01000002.1"/>
</dbReference>
<dbReference type="PANTHER" id="PTHR22617:SF43">
    <property type="entry name" value="PROTEIN PILI"/>
    <property type="match status" value="1"/>
</dbReference>
<reference evidence="2 3" key="1">
    <citation type="submission" date="2013-04" db="EMBL/GenBank/DDBJ databases">
        <title>Oceanococcus atlanticus 22II-S10r2 Genome Sequencing.</title>
        <authorList>
            <person name="Lai Q."/>
            <person name="Li G."/>
            <person name="Shao Z."/>
        </authorList>
    </citation>
    <scope>NUCLEOTIDE SEQUENCE [LARGE SCALE GENOMIC DNA]</scope>
    <source>
        <strain evidence="2 3">22II-S10r2</strain>
    </source>
</reference>
<comment type="caution">
    <text evidence="2">The sequence shown here is derived from an EMBL/GenBank/DDBJ whole genome shotgun (WGS) entry which is preliminary data.</text>
</comment>
<dbReference type="EMBL" id="AQQV01000002">
    <property type="protein sequence ID" value="ORE87496.1"/>
    <property type="molecule type" value="Genomic_DNA"/>
</dbReference>
<accession>A0A1Y1SES6</accession>
<dbReference type="GO" id="GO:0005829">
    <property type="term" value="C:cytosol"/>
    <property type="evidence" value="ECO:0007669"/>
    <property type="project" value="TreeGrafter"/>
</dbReference>
<dbReference type="Proteomes" id="UP000192342">
    <property type="component" value="Unassembled WGS sequence"/>
</dbReference>
<dbReference type="AlphaFoldDB" id="A0A1Y1SES6"/>
<dbReference type="GO" id="GO:0006935">
    <property type="term" value="P:chemotaxis"/>
    <property type="evidence" value="ECO:0007669"/>
    <property type="project" value="InterPro"/>
</dbReference>
<dbReference type="InterPro" id="IPR036061">
    <property type="entry name" value="CheW-like_dom_sf"/>
</dbReference>
<dbReference type="PANTHER" id="PTHR22617">
    <property type="entry name" value="CHEMOTAXIS SENSOR HISTIDINE KINASE-RELATED"/>
    <property type="match status" value="1"/>
</dbReference>
<dbReference type="SUPFAM" id="SSF50341">
    <property type="entry name" value="CheW-like"/>
    <property type="match status" value="1"/>
</dbReference>
<dbReference type="Pfam" id="PF01584">
    <property type="entry name" value="CheW"/>
    <property type="match status" value="1"/>
</dbReference>